<evidence type="ECO:0000256" key="2">
    <source>
        <dbReference type="HAMAP-Rule" id="MF_00274"/>
    </source>
</evidence>
<dbReference type="InterPro" id="IPR036894">
    <property type="entry name" value="YbaB-like_sf"/>
</dbReference>
<sequence length="106" mass="11929">MLEQFGNVMEMVKRLQQNVANMEEQLKNELIEVSGSDMVKVTLNGQQQIVALEINPKYITPESATLLQDLLITTINNGFIQSREMHKTAMDKLAGELNLPKIPGLF</sequence>
<dbReference type="Gene3D" id="3.30.1310.10">
    <property type="entry name" value="Nucleoid-associated protein YbaB-like domain"/>
    <property type="match status" value="1"/>
</dbReference>
<organism evidence="4 5">
    <name type="scientific">Anaerosporomusa subterranea</name>
    <dbReference type="NCBI Taxonomy" id="1794912"/>
    <lineage>
        <taxon>Bacteria</taxon>
        <taxon>Bacillati</taxon>
        <taxon>Bacillota</taxon>
        <taxon>Negativicutes</taxon>
        <taxon>Acetonemataceae</taxon>
        <taxon>Anaerosporomusa</taxon>
    </lineage>
</organism>
<dbReference type="SUPFAM" id="SSF82607">
    <property type="entry name" value="YbaB-like"/>
    <property type="match status" value="1"/>
</dbReference>
<dbReference type="OrthoDB" id="1634052at2"/>
<dbReference type="GO" id="GO:0043590">
    <property type="term" value="C:bacterial nucleoid"/>
    <property type="evidence" value="ECO:0007669"/>
    <property type="project" value="UniProtKB-UniRule"/>
</dbReference>
<gene>
    <name evidence="4" type="ORF">AXX12_18110</name>
</gene>
<dbReference type="HAMAP" id="MF_00274">
    <property type="entry name" value="DNA_YbaB_EbfC"/>
    <property type="match status" value="1"/>
</dbReference>
<dbReference type="Proteomes" id="UP000076268">
    <property type="component" value="Unassembled WGS sequence"/>
</dbReference>
<keyword evidence="5" id="KW-1185">Reference proteome</keyword>
<dbReference type="GO" id="GO:0003677">
    <property type="term" value="F:DNA binding"/>
    <property type="evidence" value="ECO:0007669"/>
    <property type="project" value="UniProtKB-UniRule"/>
</dbReference>
<dbReference type="GO" id="GO:0005829">
    <property type="term" value="C:cytosol"/>
    <property type="evidence" value="ECO:0007669"/>
    <property type="project" value="TreeGrafter"/>
</dbReference>
<dbReference type="PIRSF" id="PIRSF004555">
    <property type="entry name" value="UCP004555"/>
    <property type="match status" value="1"/>
</dbReference>
<comment type="subunit">
    <text evidence="2">Homodimer.</text>
</comment>
<comment type="caution">
    <text evidence="4">The sequence shown here is derived from an EMBL/GenBank/DDBJ whole genome shotgun (WGS) entry which is preliminary data.</text>
</comment>
<evidence type="ECO:0000256" key="1">
    <source>
        <dbReference type="ARBA" id="ARBA00023125"/>
    </source>
</evidence>
<name>A0A154BUR8_ANASB</name>
<dbReference type="AlphaFoldDB" id="A0A154BUR8"/>
<dbReference type="RefSeq" id="WP_066238146.1">
    <property type="nucleotide sequence ID" value="NZ_LSGP01000012.1"/>
</dbReference>
<evidence type="ECO:0000256" key="3">
    <source>
        <dbReference type="SAM" id="Coils"/>
    </source>
</evidence>
<dbReference type="STRING" id="1794912.AXX12_18110"/>
<dbReference type="PANTHER" id="PTHR33449:SF1">
    <property type="entry name" value="NUCLEOID-ASSOCIATED PROTEIN YBAB"/>
    <property type="match status" value="1"/>
</dbReference>
<proteinExistence type="inferred from homology"/>
<dbReference type="InterPro" id="IPR004401">
    <property type="entry name" value="YbaB/EbfC"/>
</dbReference>
<evidence type="ECO:0000313" key="4">
    <source>
        <dbReference type="EMBL" id="KYZ77647.1"/>
    </source>
</evidence>
<feature type="coiled-coil region" evidence="3">
    <location>
        <begin position="5"/>
        <end position="32"/>
    </location>
</feature>
<keyword evidence="3" id="KW-0175">Coiled coil</keyword>
<comment type="similarity">
    <text evidence="2">Belongs to the YbaB/EbfC family.</text>
</comment>
<keyword evidence="1 2" id="KW-0238">DNA-binding</keyword>
<evidence type="ECO:0000313" key="5">
    <source>
        <dbReference type="Proteomes" id="UP000076268"/>
    </source>
</evidence>
<keyword evidence="2" id="KW-0963">Cytoplasm</keyword>
<dbReference type="PANTHER" id="PTHR33449">
    <property type="entry name" value="NUCLEOID-ASSOCIATED PROTEIN YBAB"/>
    <property type="match status" value="1"/>
</dbReference>
<dbReference type="NCBIfam" id="TIGR00103">
    <property type="entry name" value="DNA_YbaB_EbfC"/>
    <property type="match status" value="1"/>
</dbReference>
<dbReference type="EMBL" id="LSGP01000012">
    <property type="protein sequence ID" value="KYZ77647.1"/>
    <property type="molecule type" value="Genomic_DNA"/>
</dbReference>
<accession>A0A154BUR8</accession>
<dbReference type="Pfam" id="PF02575">
    <property type="entry name" value="YbaB_DNA_bd"/>
    <property type="match status" value="1"/>
</dbReference>
<protein>
    <recommendedName>
        <fullName evidence="2">Nucleoid-associated protein AXX12_18110</fullName>
    </recommendedName>
</protein>
<comment type="function">
    <text evidence="2">Binds to DNA and alters its conformation. May be involved in regulation of gene expression, nucleoid organization and DNA protection.</text>
</comment>
<reference evidence="4 5" key="1">
    <citation type="submission" date="2016-02" db="EMBL/GenBank/DDBJ databases">
        <title>Anaerosporomusa subterraneum gen. nov., sp. nov., a spore-forming obligate anaerobe isolated from saprolite.</title>
        <authorList>
            <person name="Choi J.K."/>
            <person name="Shah M."/>
            <person name="Yee N."/>
        </authorList>
    </citation>
    <scope>NUCLEOTIDE SEQUENCE [LARGE SCALE GENOMIC DNA]</scope>
    <source>
        <strain evidence="4 5">RU4</strain>
    </source>
</reference>
<comment type="subcellular location">
    <subcellularLocation>
        <location evidence="2">Cytoplasm</location>
        <location evidence="2">Nucleoid</location>
    </subcellularLocation>
</comment>